<evidence type="ECO:0000313" key="14">
    <source>
        <dbReference type="Proteomes" id="UP000006201"/>
    </source>
</evidence>
<comment type="subunit">
    <text evidence="10">Monomer.</text>
</comment>
<comment type="caution">
    <text evidence="13">The sequence shown here is derived from an EMBL/GenBank/DDBJ whole genome shotgun (WGS) entry which is preliminary data.</text>
</comment>
<evidence type="ECO:0000256" key="3">
    <source>
        <dbReference type="ARBA" id="ARBA00004964"/>
    </source>
</evidence>
<evidence type="ECO:0000256" key="8">
    <source>
        <dbReference type="ARBA" id="ARBA00023056"/>
    </source>
</evidence>
<dbReference type="EC" id="2.4.1.18" evidence="10"/>
<keyword evidence="9 10" id="KW-0119">Carbohydrate metabolism</keyword>
<comment type="catalytic activity">
    <reaction evidence="1 10">
        <text>Transfers a segment of a (1-&gt;4)-alpha-D-glucan chain to a primary hydroxy group in a similar glucan chain.</text>
        <dbReference type="EC" id="2.4.1.18"/>
    </reaction>
</comment>
<organism evidence="13 14">
    <name type="scientific">Pseudoalteromonas tunicata D2</name>
    <dbReference type="NCBI Taxonomy" id="87626"/>
    <lineage>
        <taxon>Bacteria</taxon>
        <taxon>Pseudomonadati</taxon>
        <taxon>Pseudomonadota</taxon>
        <taxon>Gammaproteobacteria</taxon>
        <taxon>Alteromonadales</taxon>
        <taxon>Pseudoalteromonadaceae</taxon>
        <taxon>Pseudoalteromonas</taxon>
    </lineage>
</organism>
<dbReference type="GO" id="GO:0005978">
    <property type="term" value="P:glycogen biosynthetic process"/>
    <property type="evidence" value="ECO:0007669"/>
    <property type="project" value="UniProtKB-UniRule"/>
</dbReference>
<dbReference type="Gene3D" id="2.60.40.10">
    <property type="entry name" value="Immunoglobulins"/>
    <property type="match status" value="1"/>
</dbReference>
<dbReference type="Pfam" id="PF00128">
    <property type="entry name" value="Alpha-amylase"/>
    <property type="match status" value="1"/>
</dbReference>
<dbReference type="Proteomes" id="UP000006201">
    <property type="component" value="Unassembled WGS sequence"/>
</dbReference>
<reference evidence="13 14" key="1">
    <citation type="submission" date="2006-02" db="EMBL/GenBank/DDBJ databases">
        <authorList>
            <person name="Moran M.A."/>
            <person name="Kjelleberg S."/>
            <person name="Egan S."/>
            <person name="Saunders N."/>
            <person name="Thomas T."/>
            <person name="Ferriera S."/>
            <person name="Johnson J."/>
            <person name="Kravitz S."/>
            <person name="Halpern A."/>
            <person name="Remington K."/>
            <person name="Beeson K."/>
            <person name="Tran B."/>
            <person name="Rogers Y.-H."/>
            <person name="Friedman R."/>
            <person name="Venter J.C."/>
        </authorList>
    </citation>
    <scope>NUCLEOTIDE SEQUENCE [LARGE SCALE GENOMIC DNA]</scope>
    <source>
        <strain evidence="13 14">D2</strain>
    </source>
</reference>
<keyword evidence="7 10" id="KW-0808">Transferase</keyword>
<feature type="domain" description="Glycosyl hydrolase family 13 catalytic" evidence="12">
    <location>
        <begin position="257"/>
        <end position="619"/>
    </location>
</feature>
<dbReference type="InterPro" id="IPR004193">
    <property type="entry name" value="Glyco_hydro_13_N"/>
</dbReference>
<dbReference type="Pfam" id="PF22019">
    <property type="entry name" value="GlgB_N"/>
    <property type="match status" value="1"/>
</dbReference>
<dbReference type="SUPFAM" id="SSF51011">
    <property type="entry name" value="Glycosyl hydrolase domain"/>
    <property type="match status" value="1"/>
</dbReference>
<dbReference type="FunFam" id="3.20.20.80:FF:000003">
    <property type="entry name" value="1,4-alpha-glucan branching enzyme GlgB"/>
    <property type="match status" value="1"/>
</dbReference>
<dbReference type="EMBL" id="AAOH01000001">
    <property type="protein sequence ID" value="EAR30411.1"/>
    <property type="molecule type" value="Genomic_DNA"/>
</dbReference>
<keyword evidence="6 10" id="KW-0328">Glycosyltransferase</keyword>
<dbReference type="HAMAP" id="MF_00685">
    <property type="entry name" value="GlgB"/>
    <property type="match status" value="1"/>
</dbReference>
<feature type="active site" description="Proton donor" evidence="10 11">
    <location>
        <position position="469"/>
    </location>
</feature>
<dbReference type="Gene3D" id="3.20.20.80">
    <property type="entry name" value="Glycosidases"/>
    <property type="match status" value="1"/>
</dbReference>
<evidence type="ECO:0000256" key="10">
    <source>
        <dbReference type="HAMAP-Rule" id="MF_00685"/>
    </source>
</evidence>
<dbReference type="Pfam" id="PF02922">
    <property type="entry name" value="CBM_48"/>
    <property type="match status" value="1"/>
</dbReference>
<evidence type="ECO:0000256" key="7">
    <source>
        <dbReference type="ARBA" id="ARBA00022679"/>
    </source>
</evidence>
<evidence type="ECO:0000256" key="1">
    <source>
        <dbReference type="ARBA" id="ARBA00000826"/>
    </source>
</evidence>
<evidence type="ECO:0000256" key="4">
    <source>
        <dbReference type="ARBA" id="ARBA00009000"/>
    </source>
</evidence>
<gene>
    <name evidence="10" type="primary">glgB</name>
    <name evidence="13" type="ORF">PTD2_02541</name>
</gene>
<dbReference type="PANTHER" id="PTHR43651:SF3">
    <property type="entry name" value="1,4-ALPHA-GLUCAN-BRANCHING ENZYME"/>
    <property type="match status" value="1"/>
</dbReference>
<dbReference type="InterPro" id="IPR006407">
    <property type="entry name" value="GlgB"/>
</dbReference>
<comment type="pathway">
    <text evidence="3 10">Glycan biosynthesis; glycogen biosynthesis.</text>
</comment>
<dbReference type="GO" id="GO:0043169">
    <property type="term" value="F:cation binding"/>
    <property type="evidence" value="ECO:0007669"/>
    <property type="project" value="InterPro"/>
</dbReference>
<dbReference type="SMART" id="SM00642">
    <property type="entry name" value="Aamy"/>
    <property type="match status" value="1"/>
</dbReference>
<dbReference type="SUPFAM" id="SSF81296">
    <property type="entry name" value="E set domains"/>
    <property type="match status" value="2"/>
</dbReference>
<dbReference type="UniPathway" id="UPA00164"/>
<sequence length="738" mass="84395">MDQVVEKLKYTQEINALEQGIFQDPFAFLGPHQVTKNTYQLKVFLPGATAVSYVGKQSILFEQVEKSALFILTLSAKQFQTDYKLHIDYPLQSVIEEDVYRFGSTIDEQAMYLFNEGSLEQAYRHLGAHWRSVEGIDGVRFTVWAPNAQSVSVIGDFNHWQNNRHFMRKHPASGVWEIFIPHLTEGTHYKFSLLTAQGERLEKADPFAFAMQHPPATASIIAAKNIFDTQKTNEALKRETAKKIQRNAIDAPISIYEVHAGSWKRVPDEQNRYLSYQELADQLVPYVKGLGFTHIQLMPISEFPFDGSWGYQPVGLFAPSSRFGTLADFQHLVDACHAANIGLLIDWVPGHFPSDAHGLAKFDGSHLFEHADKRQGYHPDWHTHIYNYDRAEVQTFLLANAMYWFDQFAIDGLRVDAVASMLYLDYSRKEGEWVANQHGGRENLGAIELLRQVNQRCYQRHPGIMMVAEESTAWPGVTQFTEHGGLGFGYKWNMGWMNDSLHYMQRDPLYRQHHHNEMTFSLVYAFSENYILPLSHDEVVHGKGSLINKMPGDDWQKFANLRAFFGFMWAHPGKKLLFMGGEFAQYREWDHNHSLDWHLLEHAPHQGMQALITKLNNVYCSTPALYEKDNHPSGFTWIDGHNSEQSIFSFMRFGKLATDVVLILSNMTPNSYQTFRVGVPHQGLYRVILDTDATEFGGSGFAKTTRYKSEDEPWQGQAFSIEIALPPLASIYLVKDGA</sequence>
<dbReference type="PIRSF" id="PIRSF000463">
    <property type="entry name" value="GlgB"/>
    <property type="match status" value="1"/>
</dbReference>
<dbReference type="HOGENOM" id="CLU_004245_3_2_6"/>
<dbReference type="InterPro" id="IPR054169">
    <property type="entry name" value="GlgB_N"/>
</dbReference>
<dbReference type="InterPro" id="IPR006047">
    <property type="entry name" value="GH13_cat_dom"/>
</dbReference>
<evidence type="ECO:0000313" key="13">
    <source>
        <dbReference type="EMBL" id="EAR30411.1"/>
    </source>
</evidence>
<protein>
    <recommendedName>
        <fullName evidence="10">1,4-alpha-glucan branching enzyme GlgB</fullName>
        <ecNumber evidence="10">2.4.1.18</ecNumber>
    </recommendedName>
    <alternativeName>
        <fullName evidence="10">1,4-alpha-D-glucan:1,4-alpha-D-glucan 6-glucosyl-transferase</fullName>
    </alternativeName>
    <alternativeName>
        <fullName evidence="10">Alpha-(1-&gt;4)-glucan branching enzyme</fullName>
    </alternativeName>
    <alternativeName>
        <fullName evidence="10">Glycogen branching enzyme</fullName>
        <shortName evidence="10">BE</shortName>
    </alternativeName>
</protein>
<dbReference type="SUPFAM" id="SSF51445">
    <property type="entry name" value="(Trans)glycosidases"/>
    <property type="match status" value="1"/>
</dbReference>
<dbReference type="RefSeq" id="WP_009836709.1">
    <property type="nucleotide sequence ID" value="NZ_AAOH01000001.1"/>
</dbReference>
<dbReference type="NCBIfam" id="TIGR01515">
    <property type="entry name" value="branching_enzym"/>
    <property type="match status" value="1"/>
</dbReference>
<evidence type="ECO:0000256" key="2">
    <source>
        <dbReference type="ARBA" id="ARBA00002953"/>
    </source>
</evidence>
<dbReference type="GO" id="GO:0004553">
    <property type="term" value="F:hydrolase activity, hydrolyzing O-glycosyl compounds"/>
    <property type="evidence" value="ECO:0007669"/>
    <property type="project" value="InterPro"/>
</dbReference>
<dbReference type="InterPro" id="IPR017853">
    <property type="entry name" value="GH"/>
</dbReference>
<dbReference type="InterPro" id="IPR037439">
    <property type="entry name" value="Branching_enzy"/>
</dbReference>
<dbReference type="InterPro" id="IPR013783">
    <property type="entry name" value="Ig-like_fold"/>
</dbReference>
<dbReference type="GO" id="GO:0003844">
    <property type="term" value="F:1,4-alpha-glucan branching enzyme activity"/>
    <property type="evidence" value="ECO:0007669"/>
    <property type="project" value="UniProtKB-UniRule"/>
</dbReference>
<dbReference type="Gene3D" id="2.60.40.1180">
    <property type="entry name" value="Golgi alpha-mannosidase II"/>
    <property type="match status" value="1"/>
</dbReference>
<proteinExistence type="inferred from homology"/>
<accession>A4C4C9</accession>
<dbReference type="FunFam" id="2.60.40.10:FF:000169">
    <property type="entry name" value="1,4-alpha-glucan branching enzyme GlgB"/>
    <property type="match status" value="1"/>
</dbReference>
<dbReference type="OrthoDB" id="9800174at2"/>
<dbReference type="PANTHER" id="PTHR43651">
    <property type="entry name" value="1,4-ALPHA-GLUCAN-BRANCHING ENZYME"/>
    <property type="match status" value="1"/>
</dbReference>
<dbReference type="InterPro" id="IPR013780">
    <property type="entry name" value="Glyco_hydro_b"/>
</dbReference>
<evidence type="ECO:0000259" key="12">
    <source>
        <dbReference type="SMART" id="SM00642"/>
    </source>
</evidence>
<dbReference type="InterPro" id="IPR006048">
    <property type="entry name" value="A-amylase/branching_C"/>
</dbReference>
<dbReference type="NCBIfam" id="NF008967">
    <property type="entry name" value="PRK12313.1"/>
    <property type="match status" value="1"/>
</dbReference>
<dbReference type="InterPro" id="IPR044143">
    <property type="entry name" value="GlgB_N_E_set_prok"/>
</dbReference>
<comment type="similarity">
    <text evidence="4 10">Belongs to the glycosyl hydrolase 13 family. GlgB subfamily.</text>
</comment>
<dbReference type="STRING" id="87626.PTD2_02541"/>
<dbReference type="NCBIfam" id="NF003811">
    <property type="entry name" value="PRK05402.1"/>
    <property type="match status" value="1"/>
</dbReference>
<evidence type="ECO:0000256" key="6">
    <source>
        <dbReference type="ARBA" id="ARBA00022676"/>
    </source>
</evidence>
<dbReference type="GO" id="GO:0005829">
    <property type="term" value="C:cytosol"/>
    <property type="evidence" value="ECO:0007669"/>
    <property type="project" value="TreeGrafter"/>
</dbReference>
<keyword evidence="8 10" id="KW-0320">Glycogen biosynthesis</keyword>
<evidence type="ECO:0000256" key="9">
    <source>
        <dbReference type="ARBA" id="ARBA00023277"/>
    </source>
</evidence>
<evidence type="ECO:0000256" key="11">
    <source>
        <dbReference type="PIRSR" id="PIRSR000463-1"/>
    </source>
</evidence>
<dbReference type="InterPro" id="IPR014756">
    <property type="entry name" value="Ig_E-set"/>
</dbReference>
<dbReference type="FunFam" id="2.60.40.1180:FF:000002">
    <property type="entry name" value="1,4-alpha-glucan branching enzyme GlgB"/>
    <property type="match status" value="1"/>
</dbReference>
<evidence type="ECO:0000256" key="5">
    <source>
        <dbReference type="ARBA" id="ARBA00022600"/>
    </source>
</evidence>
<comment type="function">
    <text evidence="2 10">Catalyzes the formation of the alpha-1,6-glucosidic linkages in glycogen by scission of a 1,4-alpha-linked oligosaccharide from growing alpha-1,4-glucan chains and the subsequent attachment of the oligosaccharide to the alpha-1,6 position.</text>
</comment>
<name>A4C4C9_9GAMM</name>
<keyword evidence="5 10" id="KW-0321">Glycogen metabolism</keyword>
<dbReference type="AlphaFoldDB" id="A4C4C9"/>
<dbReference type="Pfam" id="PF02806">
    <property type="entry name" value="Alpha-amylase_C"/>
    <property type="match status" value="1"/>
</dbReference>
<dbReference type="CDD" id="cd02855">
    <property type="entry name" value="E_set_GBE_prok_N"/>
    <property type="match status" value="1"/>
</dbReference>
<dbReference type="eggNOG" id="COG0296">
    <property type="taxonomic scope" value="Bacteria"/>
</dbReference>
<feature type="active site" description="Nucleophile" evidence="10 11">
    <location>
        <position position="416"/>
    </location>
</feature>
<dbReference type="CDD" id="cd11322">
    <property type="entry name" value="AmyAc_Glg_BE"/>
    <property type="match status" value="1"/>
</dbReference>
<keyword evidence="14" id="KW-1185">Reference proteome</keyword>